<evidence type="ECO:0000313" key="1">
    <source>
        <dbReference type="EMBL" id="GAI97754.1"/>
    </source>
</evidence>
<dbReference type="AlphaFoldDB" id="X1UZE9"/>
<reference evidence="1" key="1">
    <citation type="journal article" date="2014" name="Front. Microbiol.">
        <title>High frequency of phylogenetically diverse reductive dehalogenase-homologous genes in deep subseafloor sedimentary metagenomes.</title>
        <authorList>
            <person name="Kawai M."/>
            <person name="Futagami T."/>
            <person name="Toyoda A."/>
            <person name="Takaki Y."/>
            <person name="Nishi S."/>
            <person name="Hori S."/>
            <person name="Arai W."/>
            <person name="Tsubouchi T."/>
            <person name="Morono Y."/>
            <person name="Uchiyama I."/>
            <person name="Ito T."/>
            <person name="Fujiyama A."/>
            <person name="Inagaki F."/>
            <person name="Takami H."/>
        </authorList>
    </citation>
    <scope>NUCLEOTIDE SEQUENCE</scope>
    <source>
        <strain evidence="1">Expedition CK06-06</strain>
    </source>
</reference>
<protein>
    <submittedName>
        <fullName evidence="1">Uncharacterized protein</fullName>
    </submittedName>
</protein>
<proteinExistence type="predicted"/>
<gene>
    <name evidence="1" type="ORF">S12H4_39124</name>
</gene>
<sequence length="48" mass="5169">MDIAFSRMQTGSFNIFHAIPLGLTLAFLQAGGQVMNQSITELRANSGL</sequence>
<accession>X1UZE9</accession>
<dbReference type="EMBL" id="BARW01023618">
    <property type="protein sequence ID" value="GAI97754.1"/>
    <property type="molecule type" value="Genomic_DNA"/>
</dbReference>
<organism evidence="1">
    <name type="scientific">marine sediment metagenome</name>
    <dbReference type="NCBI Taxonomy" id="412755"/>
    <lineage>
        <taxon>unclassified sequences</taxon>
        <taxon>metagenomes</taxon>
        <taxon>ecological metagenomes</taxon>
    </lineage>
</organism>
<comment type="caution">
    <text evidence="1">The sequence shown here is derived from an EMBL/GenBank/DDBJ whole genome shotgun (WGS) entry which is preliminary data.</text>
</comment>
<feature type="non-terminal residue" evidence="1">
    <location>
        <position position="48"/>
    </location>
</feature>
<name>X1UZE9_9ZZZZ</name>